<proteinExistence type="predicted"/>
<dbReference type="Proteomes" id="UP001419268">
    <property type="component" value="Unassembled WGS sequence"/>
</dbReference>
<feature type="region of interest" description="Disordered" evidence="1">
    <location>
        <begin position="145"/>
        <end position="256"/>
    </location>
</feature>
<feature type="region of interest" description="Disordered" evidence="1">
    <location>
        <begin position="300"/>
        <end position="459"/>
    </location>
</feature>
<feature type="compositionally biased region" description="Basic and acidic residues" evidence="1">
    <location>
        <begin position="425"/>
        <end position="446"/>
    </location>
</feature>
<dbReference type="EMBL" id="JBBNAG010000005">
    <property type="protein sequence ID" value="KAK9132417.1"/>
    <property type="molecule type" value="Genomic_DNA"/>
</dbReference>
<dbReference type="AlphaFoldDB" id="A0AAP0JE74"/>
<organism evidence="2 3">
    <name type="scientific">Stephania cephalantha</name>
    <dbReference type="NCBI Taxonomy" id="152367"/>
    <lineage>
        <taxon>Eukaryota</taxon>
        <taxon>Viridiplantae</taxon>
        <taxon>Streptophyta</taxon>
        <taxon>Embryophyta</taxon>
        <taxon>Tracheophyta</taxon>
        <taxon>Spermatophyta</taxon>
        <taxon>Magnoliopsida</taxon>
        <taxon>Ranunculales</taxon>
        <taxon>Menispermaceae</taxon>
        <taxon>Menispermoideae</taxon>
        <taxon>Cissampelideae</taxon>
        <taxon>Stephania</taxon>
    </lineage>
</organism>
<name>A0AAP0JE74_9MAGN</name>
<comment type="caution">
    <text evidence="2">The sequence shown here is derived from an EMBL/GenBank/DDBJ whole genome shotgun (WGS) entry which is preliminary data.</text>
</comment>
<keyword evidence="3" id="KW-1185">Reference proteome</keyword>
<sequence length="581" mass="64797">MCRPEAVFGSREFTPCMGRVRCSYLEEYLLAAEARQNCLHVLCEIVDDEVSRCDWFLQTTGTCLECEKPTLGSCCDENRLTWRVSIGGELICDDVAACMTCTKTTSSIEDTVPRQAIALAEKLRWLLIENQRSWDGKLMTLMRDPQHKPRMYKGGSFRKTPSPVPHVESYSSDSSEEDREQVVEEEDSIEQESEEENEEEDGEEGESEGNEQEDEQEEKEEEENEEKEDIKKKRRVYSSKWSEKGPVERPLLRSLSKAASCEYDGRCGCRDDMEGVAPGEGDRAFALKMADEVLKHLTIIGAPAPLSTPTSGNKEIGKRDDREGESGGGRPPHGDGRERRSAAVGRGGCARRKVADDANAEVGGTAEIGPAARWRCGGGDGGRRGRREGREQRGGESSDGADSGVASQRMTRRVGRAGRIGIEGTESRQARDGCAGERRRARERRQPATNDGNDEQRGWRVIGRSDARFRRNRDDAMEDVAPSYIDGKRQMVYFLLRRSREEPGSSRRSPLVAEEPVRDGGMALGKYGLGRGHLWDPLVEMRMSESRVEILIVEKRIRGEFGEPNTNGARLSRVLDVGYAS</sequence>
<accession>A0AAP0JE74</accession>
<reference evidence="2 3" key="1">
    <citation type="submission" date="2024-01" db="EMBL/GenBank/DDBJ databases">
        <title>Genome assemblies of Stephania.</title>
        <authorList>
            <person name="Yang L."/>
        </authorList>
    </citation>
    <scope>NUCLEOTIDE SEQUENCE [LARGE SCALE GENOMIC DNA]</scope>
    <source>
        <strain evidence="2">JXDWG</strain>
        <tissue evidence="2">Leaf</tissue>
    </source>
</reference>
<feature type="compositionally biased region" description="Basic and acidic residues" evidence="1">
    <location>
        <begin position="241"/>
        <end position="251"/>
    </location>
</feature>
<feature type="compositionally biased region" description="Basic and acidic residues" evidence="1">
    <location>
        <begin position="315"/>
        <end position="325"/>
    </location>
</feature>
<feature type="compositionally biased region" description="Basic and acidic residues" evidence="1">
    <location>
        <begin position="332"/>
        <end position="341"/>
    </location>
</feature>
<evidence type="ECO:0000256" key="1">
    <source>
        <dbReference type="SAM" id="MobiDB-lite"/>
    </source>
</evidence>
<protein>
    <submittedName>
        <fullName evidence="2">Uncharacterized protein</fullName>
    </submittedName>
</protein>
<evidence type="ECO:0000313" key="2">
    <source>
        <dbReference type="EMBL" id="KAK9132417.1"/>
    </source>
</evidence>
<gene>
    <name evidence="2" type="ORF">Scep_011945</name>
</gene>
<feature type="compositionally biased region" description="Acidic residues" evidence="1">
    <location>
        <begin position="174"/>
        <end position="227"/>
    </location>
</feature>
<evidence type="ECO:0000313" key="3">
    <source>
        <dbReference type="Proteomes" id="UP001419268"/>
    </source>
</evidence>